<dbReference type="EC" id="2.5.1.75" evidence="10"/>
<dbReference type="STRING" id="279824.SAMN03080617_01559"/>
<dbReference type="PANTHER" id="PTHR11088:SF60">
    <property type="entry name" value="TRNA DIMETHYLALLYLTRANSFERASE"/>
    <property type="match status" value="1"/>
</dbReference>
<evidence type="ECO:0000256" key="11">
    <source>
        <dbReference type="RuleBase" id="RU003783"/>
    </source>
</evidence>
<dbReference type="GO" id="GO:0052381">
    <property type="term" value="F:tRNA dimethylallyltransferase activity"/>
    <property type="evidence" value="ECO:0007669"/>
    <property type="project" value="UniProtKB-UniRule"/>
</dbReference>
<dbReference type="Proteomes" id="UP000198756">
    <property type="component" value="Unassembled WGS sequence"/>
</dbReference>
<evidence type="ECO:0000256" key="2">
    <source>
        <dbReference type="ARBA" id="ARBA00003213"/>
    </source>
</evidence>
<keyword evidence="8 10" id="KW-0460">Magnesium</keyword>
<evidence type="ECO:0000256" key="12">
    <source>
        <dbReference type="RuleBase" id="RU003784"/>
    </source>
</evidence>
<comment type="catalytic activity">
    <reaction evidence="9 10 11">
        <text>adenosine(37) in tRNA + dimethylallyl diphosphate = N(6)-dimethylallyladenosine(37) in tRNA + diphosphate</text>
        <dbReference type="Rhea" id="RHEA:26482"/>
        <dbReference type="Rhea" id="RHEA-COMP:10162"/>
        <dbReference type="Rhea" id="RHEA-COMP:10375"/>
        <dbReference type="ChEBI" id="CHEBI:33019"/>
        <dbReference type="ChEBI" id="CHEBI:57623"/>
        <dbReference type="ChEBI" id="CHEBI:74411"/>
        <dbReference type="ChEBI" id="CHEBI:74415"/>
        <dbReference type="EC" id="2.5.1.75"/>
    </reaction>
</comment>
<evidence type="ECO:0000256" key="3">
    <source>
        <dbReference type="ARBA" id="ARBA00005842"/>
    </source>
</evidence>
<dbReference type="GO" id="GO:0006400">
    <property type="term" value="P:tRNA modification"/>
    <property type="evidence" value="ECO:0007669"/>
    <property type="project" value="TreeGrafter"/>
</dbReference>
<dbReference type="EMBL" id="FMXE01000009">
    <property type="protein sequence ID" value="SDA66119.1"/>
    <property type="molecule type" value="Genomic_DNA"/>
</dbReference>
<evidence type="ECO:0000256" key="10">
    <source>
        <dbReference type="HAMAP-Rule" id="MF_00185"/>
    </source>
</evidence>
<dbReference type="SUPFAM" id="SSF52540">
    <property type="entry name" value="P-loop containing nucleoside triphosphate hydrolases"/>
    <property type="match status" value="2"/>
</dbReference>
<feature type="site" description="Interaction with substrate tRNA" evidence="10">
    <location>
        <position position="117"/>
    </location>
</feature>
<evidence type="ECO:0000256" key="5">
    <source>
        <dbReference type="ARBA" id="ARBA00022694"/>
    </source>
</evidence>
<protein>
    <recommendedName>
        <fullName evidence="10">tRNA dimethylallyltransferase</fullName>
        <ecNumber evidence="10">2.5.1.75</ecNumber>
    </recommendedName>
    <alternativeName>
        <fullName evidence="10">Dimethylallyl diphosphate:tRNA dimethylallyltransferase</fullName>
        <shortName evidence="10">DMAPP:tRNA dimethylallyltransferase</shortName>
        <shortName evidence="10">DMATase</shortName>
    </alternativeName>
    <alternativeName>
        <fullName evidence="10">Isopentenyl-diphosphate:tRNA isopentenyltransferase</fullName>
        <shortName evidence="10">IPP transferase</shortName>
        <shortName evidence="10">IPPT</shortName>
        <shortName evidence="10">IPTase</shortName>
    </alternativeName>
</protein>
<dbReference type="InterPro" id="IPR027417">
    <property type="entry name" value="P-loop_NTPase"/>
</dbReference>
<evidence type="ECO:0000256" key="9">
    <source>
        <dbReference type="ARBA" id="ARBA00049563"/>
    </source>
</evidence>
<dbReference type="Gene3D" id="1.10.20.140">
    <property type="match status" value="1"/>
</dbReference>
<comment type="function">
    <text evidence="2 10 12">Catalyzes the transfer of a dimethylallyl group onto the adenine at position 37 in tRNAs that read codons beginning with uridine, leading to the formation of N6-(dimethylallyl)adenosine (i(6)A).</text>
</comment>
<dbReference type="InterPro" id="IPR018022">
    <property type="entry name" value="IPT"/>
</dbReference>
<gene>
    <name evidence="10" type="primary">miaA</name>
    <name evidence="14" type="ORF">SAMN03080617_01559</name>
</gene>
<feature type="region of interest" description="Interaction with substrate tRNA" evidence="10">
    <location>
        <begin position="51"/>
        <end position="54"/>
    </location>
</feature>
<dbReference type="HAMAP" id="MF_00185">
    <property type="entry name" value="IPP_trans"/>
    <property type="match status" value="1"/>
</dbReference>
<evidence type="ECO:0000256" key="13">
    <source>
        <dbReference type="RuleBase" id="RU003785"/>
    </source>
</evidence>
<name>A0A1G5X6S6_9BACT</name>
<evidence type="ECO:0000313" key="15">
    <source>
        <dbReference type="Proteomes" id="UP000198756"/>
    </source>
</evidence>
<reference evidence="15" key="1">
    <citation type="submission" date="2016-10" db="EMBL/GenBank/DDBJ databases">
        <authorList>
            <person name="Varghese N."/>
            <person name="Submissions S."/>
        </authorList>
    </citation>
    <scope>NUCLEOTIDE SEQUENCE [LARGE SCALE GENOMIC DNA]</scope>
    <source>
        <strain evidence="15">DSM 22703</strain>
    </source>
</reference>
<dbReference type="PANTHER" id="PTHR11088">
    <property type="entry name" value="TRNA DIMETHYLALLYLTRANSFERASE"/>
    <property type="match status" value="1"/>
</dbReference>
<dbReference type="AlphaFoldDB" id="A0A1G5X6S6"/>
<keyword evidence="6 10" id="KW-0547">Nucleotide-binding</keyword>
<evidence type="ECO:0000256" key="8">
    <source>
        <dbReference type="ARBA" id="ARBA00022842"/>
    </source>
</evidence>
<sequence length="316" mass="36745">MYSLRLLFDLNIKPLSNKKSLILVVGPTAVGKTDICLNLAKKFTTEIVSCDSRQFYRELNLGTAKPTPEELQLVPHHLINSLSIEDDYDVRKFEKEALNILDEIFRNRNVAIMTGGSGLFADAITKGLDEIPDVDPDIRKQLIGEFEGKGLEWLQAQVSGVDPEYFEQVDRQNPQRLMRALEVFRGTGLKFSSFRVKKKVTRSFQIIKIGLDRDRDELYQRIDFRMDQMIASGLFDEADALFGKRHLNALQTVGYSEIFGFLEGKYDREEAIRLLKRNSRRYAKRQLTWFRRDEEIRWFHPEQLKEISAWITAQMD</sequence>
<dbReference type="NCBIfam" id="TIGR00174">
    <property type="entry name" value="miaA"/>
    <property type="match status" value="1"/>
</dbReference>
<evidence type="ECO:0000313" key="14">
    <source>
        <dbReference type="EMBL" id="SDA66119.1"/>
    </source>
</evidence>
<dbReference type="InterPro" id="IPR039657">
    <property type="entry name" value="Dimethylallyltransferase"/>
</dbReference>
<keyword evidence="5 10" id="KW-0819">tRNA processing</keyword>
<keyword evidence="15" id="KW-1185">Reference proteome</keyword>
<organism evidence="14 15">
    <name type="scientific">Algoriphagus alkaliphilus</name>
    <dbReference type="NCBI Taxonomy" id="279824"/>
    <lineage>
        <taxon>Bacteria</taxon>
        <taxon>Pseudomonadati</taxon>
        <taxon>Bacteroidota</taxon>
        <taxon>Cytophagia</taxon>
        <taxon>Cytophagales</taxon>
        <taxon>Cyclobacteriaceae</taxon>
        <taxon>Algoriphagus</taxon>
    </lineage>
</organism>
<accession>A0A1G5X6S6</accession>
<feature type="binding site" evidence="10">
    <location>
        <begin position="26"/>
        <end position="33"/>
    </location>
    <ligand>
        <name>ATP</name>
        <dbReference type="ChEBI" id="CHEBI:30616"/>
    </ligand>
</feature>
<comment type="similarity">
    <text evidence="3 10 13">Belongs to the IPP transferase family.</text>
</comment>
<evidence type="ECO:0000256" key="1">
    <source>
        <dbReference type="ARBA" id="ARBA00001946"/>
    </source>
</evidence>
<keyword evidence="7 10" id="KW-0067">ATP-binding</keyword>
<proteinExistence type="inferred from homology"/>
<evidence type="ECO:0000256" key="7">
    <source>
        <dbReference type="ARBA" id="ARBA00022840"/>
    </source>
</evidence>
<keyword evidence="4 10" id="KW-0808">Transferase</keyword>
<comment type="cofactor">
    <cofactor evidence="1 10">
        <name>Mg(2+)</name>
        <dbReference type="ChEBI" id="CHEBI:18420"/>
    </cofactor>
</comment>
<dbReference type="GO" id="GO:0005524">
    <property type="term" value="F:ATP binding"/>
    <property type="evidence" value="ECO:0007669"/>
    <property type="project" value="UniProtKB-UniRule"/>
</dbReference>
<dbReference type="Pfam" id="PF01715">
    <property type="entry name" value="IPPT"/>
    <property type="match status" value="1"/>
</dbReference>
<evidence type="ECO:0000256" key="4">
    <source>
        <dbReference type="ARBA" id="ARBA00022679"/>
    </source>
</evidence>
<dbReference type="Gene3D" id="3.40.50.300">
    <property type="entry name" value="P-loop containing nucleotide triphosphate hydrolases"/>
    <property type="match status" value="1"/>
</dbReference>
<comment type="subunit">
    <text evidence="10">Monomer.</text>
</comment>
<feature type="binding site" evidence="10">
    <location>
        <begin position="28"/>
        <end position="33"/>
    </location>
    <ligand>
        <name>substrate</name>
    </ligand>
</feature>
<feature type="site" description="Interaction with substrate tRNA" evidence="10">
    <location>
        <position position="139"/>
    </location>
</feature>
<comment type="caution">
    <text evidence="10">Lacks conserved residue(s) required for the propagation of feature annotation.</text>
</comment>
<evidence type="ECO:0000256" key="6">
    <source>
        <dbReference type="ARBA" id="ARBA00022741"/>
    </source>
</evidence>
<feature type="region of interest" description="Interaction with substrate tRNA" evidence="10">
    <location>
        <begin position="175"/>
        <end position="179"/>
    </location>
</feature>